<accession>A0AAI9VDN3</accession>
<proteinExistence type="predicted"/>
<gene>
    <name evidence="2" type="ORF">CCUS01_04684</name>
</gene>
<comment type="caution">
    <text evidence="2">The sequence shown here is derived from an EMBL/GenBank/DDBJ whole genome shotgun (WGS) entry which is preliminary data.</text>
</comment>
<feature type="compositionally biased region" description="Low complexity" evidence="1">
    <location>
        <begin position="10"/>
        <end position="34"/>
    </location>
</feature>
<dbReference type="Proteomes" id="UP001239213">
    <property type="component" value="Unassembled WGS sequence"/>
</dbReference>
<feature type="region of interest" description="Disordered" evidence="1">
    <location>
        <begin position="1"/>
        <end position="49"/>
    </location>
</feature>
<name>A0AAI9VDN3_9PEZI</name>
<dbReference type="AlphaFoldDB" id="A0AAI9VDN3"/>
<sequence>MPGTYSLSDSTSSTGTTTSNSTTSNSTASSSAGGPPSGGAGGPGGGSTSVNATVAVMMQKYLMSFVLTGNPNTMWPEDKIEWPQYGNSSAAGTQLVFNTTFYLEEDDLVNSQAKFWNKALWY</sequence>
<keyword evidence="3" id="KW-1185">Reference proteome</keyword>
<protein>
    <submittedName>
        <fullName evidence="2">Esterase</fullName>
    </submittedName>
</protein>
<reference evidence="2" key="1">
    <citation type="submission" date="2016-11" db="EMBL/GenBank/DDBJ databases">
        <title>The genome sequence of Colletotrichum cuscutae.</title>
        <authorList>
            <person name="Baroncelli R."/>
        </authorList>
    </citation>
    <scope>NUCLEOTIDE SEQUENCE</scope>
    <source>
        <strain evidence="2">IMI 304802</strain>
    </source>
</reference>
<dbReference type="InterPro" id="IPR029058">
    <property type="entry name" value="AB_hydrolase_fold"/>
</dbReference>
<organism evidence="2 3">
    <name type="scientific">Colletotrichum cuscutae</name>
    <dbReference type="NCBI Taxonomy" id="1209917"/>
    <lineage>
        <taxon>Eukaryota</taxon>
        <taxon>Fungi</taxon>
        <taxon>Dikarya</taxon>
        <taxon>Ascomycota</taxon>
        <taxon>Pezizomycotina</taxon>
        <taxon>Sordariomycetes</taxon>
        <taxon>Hypocreomycetidae</taxon>
        <taxon>Glomerellales</taxon>
        <taxon>Glomerellaceae</taxon>
        <taxon>Colletotrichum</taxon>
        <taxon>Colletotrichum acutatum species complex</taxon>
    </lineage>
</organism>
<dbReference type="Gene3D" id="3.40.50.1820">
    <property type="entry name" value="alpha/beta hydrolase"/>
    <property type="match status" value="1"/>
</dbReference>
<feature type="compositionally biased region" description="Gly residues" evidence="1">
    <location>
        <begin position="35"/>
        <end position="47"/>
    </location>
</feature>
<dbReference type="SUPFAM" id="SSF53474">
    <property type="entry name" value="alpha/beta-Hydrolases"/>
    <property type="match status" value="1"/>
</dbReference>
<evidence type="ECO:0000313" key="3">
    <source>
        <dbReference type="Proteomes" id="UP001239213"/>
    </source>
</evidence>
<evidence type="ECO:0000256" key="1">
    <source>
        <dbReference type="SAM" id="MobiDB-lite"/>
    </source>
</evidence>
<evidence type="ECO:0000313" key="2">
    <source>
        <dbReference type="EMBL" id="KAK1479555.1"/>
    </source>
</evidence>
<dbReference type="EMBL" id="MPDP01000113">
    <property type="protein sequence ID" value="KAK1479555.1"/>
    <property type="molecule type" value="Genomic_DNA"/>
</dbReference>